<proteinExistence type="inferred from homology"/>
<gene>
    <name evidence="4" type="ORF">DQK91_04845</name>
</gene>
<feature type="coiled-coil region" evidence="2">
    <location>
        <begin position="54"/>
        <end position="81"/>
    </location>
</feature>
<comment type="caution">
    <text evidence="4">The sequence shown here is derived from an EMBL/GenBank/DDBJ whole genome shotgun (WGS) entry which is preliminary data.</text>
</comment>
<keyword evidence="2" id="KW-0175">Coiled coil</keyword>
<dbReference type="InterPro" id="IPR006016">
    <property type="entry name" value="UspA"/>
</dbReference>
<comment type="similarity">
    <text evidence="1">Belongs to the universal stress protein A family.</text>
</comment>
<evidence type="ECO:0000256" key="1">
    <source>
        <dbReference type="ARBA" id="ARBA00008791"/>
    </source>
</evidence>
<evidence type="ECO:0000256" key="2">
    <source>
        <dbReference type="SAM" id="Coils"/>
    </source>
</evidence>
<dbReference type="PRINTS" id="PR01438">
    <property type="entry name" value="UNVRSLSTRESS"/>
</dbReference>
<evidence type="ECO:0000313" key="5">
    <source>
        <dbReference type="Proteomes" id="UP000434052"/>
    </source>
</evidence>
<dbReference type="PANTHER" id="PTHR46268">
    <property type="entry name" value="STRESS RESPONSE PROTEIN NHAX"/>
    <property type="match status" value="1"/>
</dbReference>
<dbReference type="CDD" id="cd00293">
    <property type="entry name" value="USP-like"/>
    <property type="match status" value="1"/>
</dbReference>
<dbReference type="Gene3D" id="3.40.50.620">
    <property type="entry name" value="HUPs"/>
    <property type="match status" value="1"/>
</dbReference>
<dbReference type="SUPFAM" id="SSF52402">
    <property type="entry name" value="Adenine nucleotide alpha hydrolases-like"/>
    <property type="match status" value="1"/>
</dbReference>
<dbReference type="Pfam" id="PF00582">
    <property type="entry name" value="Usp"/>
    <property type="match status" value="1"/>
</dbReference>
<dbReference type="AlphaFoldDB" id="A0A6P1ZKZ4"/>
<dbReference type="OrthoDB" id="5497880at2"/>
<sequence>MRILVPVDLGPATDKVIEMTEAQAKAFGASVELLHVTVPEPDFVGYGPGPQHERDQLACDMKESRRKLTALKERLIEAGIEVSERMYQGVPEEKILEEAKRSDIDLIIMGLARHSFFYRMWVGSVGEELYRQAPCPLLFVPAPEDAEG</sequence>
<dbReference type="RefSeq" id="WP_144234311.1">
    <property type="nucleotide sequence ID" value="NZ_QMIF01000002.1"/>
</dbReference>
<reference evidence="4 5" key="1">
    <citation type="submission" date="2018-06" db="EMBL/GenBank/DDBJ databases">
        <title>Complete genome of Desulfovibrio marinus P48SEP.</title>
        <authorList>
            <person name="Crispim J.S."/>
            <person name="Vidigal P.M.P."/>
            <person name="Silva L.C.F."/>
            <person name="Araujo L.C."/>
            <person name="Laguardia C.N."/>
            <person name="Dias R.S."/>
            <person name="Sousa M.P."/>
            <person name="Paula S.O."/>
            <person name="Silva C."/>
        </authorList>
    </citation>
    <scope>NUCLEOTIDE SEQUENCE [LARGE SCALE GENOMIC DNA]</scope>
    <source>
        <strain evidence="4 5">P48SEP</strain>
    </source>
</reference>
<accession>A0A6P1ZKZ4</accession>
<protein>
    <submittedName>
        <fullName evidence="4">Universal stress protein</fullName>
    </submittedName>
</protein>
<name>A0A6P1ZKZ4_9BACT</name>
<organism evidence="4 5">
    <name type="scientific">Oceanidesulfovibrio marinus</name>
    <dbReference type="NCBI Taxonomy" id="370038"/>
    <lineage>
        <taxon>Bacteria</taxon>
        <taxon>Pseudomonadati</taxon>
        <taxon>Thermodesulfobacteriota</taxon>
        <taxon>Desulfovibrionia</taxon>
        <taxon>Desulfovibrionales</taxon>
        <taxon>Desulfovibrionaceae</taxon>
        <taxon>Oceanidesulfovibrio</taxon>
    </lineage>
</organism>
<dbReference type="InterPro" id="IPR014729">
    <property type="entry name" value="Rossmann-like_a/b/a_fold"/>
</dbReference>
<feature type="domain" description="UspA" evidence="3">
    <location>
        <begin position="2"/>
        <end position="141"/>
    </location>
</feature>
<evidence type="ECO:0000259" key="3">
    <source>
        <dbReference type="Pfam" id="PF00582"/>
    </source>
</evidence>
<dbReference type="EMBL" id="QMIF01000002">
    <property type="protein sequence ID" value="TVM35980.1"/>
    <property type="molecule type" value="Genomic_DNA"/>
</dbReference>
<dbReference type="Proteomes" id="UP000434052">
    <property type="component" value="Unassembled WGS sequence"/>
</dbReference>
<evidence type="ECO:0000313" key="4">
    <source>
        <dbReference type="EMBL" id="TVM35980.1"/>
    </source>
</evidence>
<dbReference type="PANTHER" id="PTHR46268:SF15">
    <property type="entry name" value="UNIVERSAL STRESS PROTEIN HP_0031"/>
    <property type="match status" value="1"/>
</dbReference>
<dbReference type="InterPro" id="IPR006015">
    <property type="entry name" value="Universal_stress_UspA"/>
</dbReference>